<dbReference type="Gene3D" id="2.60.40.2170">
    <property type="entry name" value="Wnt, WIF domain"/>
    <property type="match status" value="1"/>
</dbReference>
<keyword evidence="8" id="KW-1185">Reference proteome</keyword>
<evidence type="ECO:0000259" key="6">
    <source>
        <dbReference type="PROSITE" id="PS50814"/>
    </source>
</evidence>
<dbReference type="Proteomes" id="UP000198287">
    <property type="component" value="Unassembled WGS sequence"/>
</dbReference>
<name>A0A226F4P3_FOLCA</name>
<evidence type="ECO:0000256" key="5">
    <source>
        <dbReference type="SAM" id="SignalP"/>
    </source>
</evidence>
<dbReference type="InterPro" id="IPR038677">
    <property type="entry name" value="WIF_sf"/>
</dbReference>
<evidence type="ECO:0000256" key="2">
    <source>
        <dbReference type="ARBA" id="ARBA00023180"/>
    </source>
</evidence>
<feature type="domain" description="WIF" evidence="6">
    <location>
        <begin position="26"/>
        <end position="164"/>
    </location>
</feature>
<reference evidence="7 8" key="1">
    <citation type="submission" date="2015-12" db="EMBL/GenBank/DDBJ databases">
        <title>The genome of Folsomia candida.</title>
        <authorList>
            <person name="Faddeeva A."/>
            <person name="Derks M.F."/>
            <person name="Anvar Y."/>
            <person name="Smit S."/>
            <person name="Van Straalen N."/>
            <person name="Roelofs D."/>
        </authorList>
    </citation>
    <scope>NUCLEOTIDE SEQUENCE [LARGE SCALE GENOMIC DNA]</scope>
    <source>
        <strain evidence="7 8">VU population</strain>
        <tissue evidence="7">Whole body</tissue>
    </source>
</reference>
<evidence type="ECO:0000313" key="7">
    <source>
        <dbReference type="EMBL" id="OXA64394.1"/>
    </source>
</evidence>
<dbReference type="SMART" id="SM00469">
    <property type="entry name" value="WIF"/>
    <property type="match status" value="1"/>
</dbReference>
<comment type="caution">
    <text evidence="7">The sequence shown here is derived from an EMBL/GenBank/DDBJ whole genome shotgun (WGS) entry which is preliminary data.</text>
</comment>
<keyword evidence="7" id="KW-0808">Transferase</keyword>
<protein>
    <submittedName>
        <fullName evidence="7">Tyrosine-protein kinase Drl</fullName>
    </submittedName>
</protein>
<feature type="compositionally biased region" description="Low complexity" evidence="3">
    <location>
        <begin position="271"/>
        <end position="280"/>
    </location>
</feature>
<dbReference type="InterPro" id="IPR003306">
    <property type="entry name" value="WIF"/>
</dbReference>
<keyword evidence="1 5" id="KW-0732">Signal</keyword>
<organism evidence="7 8">
    <name type="scientific">Folsomia candida</name>
    <name type="common">Springtail</name>
    <dbReference type="NCBI Taxonomy" id="158441"/>
    <lineage>
        <taxon>Eukaryota</taxon>
        <taxon>Metazoa</taxon>
        <taxon>Ecdysozoa</taxon>
        <taxon>Arthropoda</taxon>
        <taxon>Hexapoda</taxon>
        <taxon>Collembola</taxon>
        <taxon>Entomobryomorpha</taxon>
        <taxon>Isotomoidea</taxon>
        <taxon>Isotomidae</taxon>
        <taxon>Proisotominae</taxon>
        <taxon>Folsomia</taxon>
    </lineage>
</organism>
<evidence type="ECO:0000256" key="4">
    <source>
        <dbReference type="SAM" id="Phobius"/>
    </source>
</evidence>
<dbReference type="AlphaFoldDB" id="A0A226F4P3"/>
<keyword evidence="2" id="KW-0325">Glycoprotein</keyword>
<feature type="chain" id="PRO_5012466193" evidence="5">
    <location>
        <begin position="23"/>
        <end position="434"/>
    </location>
</feature>
<evidence type="ECO:0000256" key="3">
    <source>
        <dbReference type="SAM" id="MobiDB-lite"/>
    </source>
</evidence>
<dbReference type="OrthoDB" id="535945at2759"/>
<evidence type="ECO:0000256" key="1">
    <source>
        <dbReference type="ARBA" id="ARBA00022729"/>
    </source>
</evidence>
<dbReference type="STRING" id="158441.A0A226F4P3"/>
<keyword evidence="4" id="KW-1133">Transmembrane helix</keyword>
<keyword evidence="4" id="KW-0812">Transmembrane</keyword>
<feature type="region of interest" description="Disordered" evidence="3">
    <location>
        <begin position="262"/>
        <end position="281"/>
    </location>
</feature>
<feature type="transmembrane region" description="Helical" evidence="4">
    <location>
        <begin position="221"/>
        <end position="245"/>
    </location>
</feature>
<sequence length="434" mass="48557">MFEVNYFVKLMLALVTASVVSGNYNLYVDKEEFHRITGGTLSQVYLVRDGVVNDYALGYVMTVPYHIQYLDFKWQATTKKPVHYEILIEFSDFFALLQPSANISKVGRLPHKLETLRVSLPCSGRLTTEVPVIIRFTFNVKHATKNNVHGHNVTNVNVKRNKICLLKENHQLTSSVVAMTPKEKRTNVIPPLHDNVSNNTHLSHPITPLDHPHVPSATPSLLLAGLLGGCAVTASIASVVFFICLKKRLQKIDQRNNNSTDFATEKYYHPSNSTTTSSSSPACLLRNTKTWVKDQSPPSHPPPPLPNSYANIASFWNDILSAPENKSNARLNSSLVSSQESPLHKRSDVSPYAYAQIIQPNTKNNEWWNTSNNSHIYANHLSSFAGQSNKLSGEEVYDSHYAGRSVGSGSLIQIDGFQCPKNFTKEKHVEERFL</sequence>
<gene>
    <name evidence="7" type="ORF">Fcan01_01243</name>
</gene>
<evidence type="ECO:0000313" key="8">
    <source>
        <dbReference type="Proteomes" id="UP000198287"/>
    </source>
</evidence>
<proteinExistence type="predicted"/>
<keyword evidence="7" id="KW-0418">Kinase</keyword>
<dbReference type="EMBL" id="LNIX01000001">
    <property type="protein sequence ID" value="OXA64394.1"/>
    <property type="molecule type" value="Genomic_DNA"/>
</dbReference>
<feature type="signal peptide" evidence="5">
    <location>
        <begin position="1"/>
        <end position="22"/>
    </location>
</feature>
<keyword evidence="4" id="KW-0472">Membrane</keyword>
<dbReference type="GO" id="GO:0016301">
    <property type="term" value="F:kinase activity"/>
    <property type="evidence" value="ECO:0007669"/>
    <property type="project" value="UniProtKB-KW"/>
</dbReference>
<dbReference type="PROSITE" id="PS50814">
    <property type="entry name" value="WIF"/>
    <property type="match status" value="1"/>
</dbReference>
<accession>A0A226F4P3</accession>
<dbReference type="Pfam" id="PF02019">
    <property type="entry name" value="WIF"/>
    <property type="match status" value="1"/>
</dbReference>